<dbReference type="AlphaFoldDB" id="A0A1D2NIH5"/>
<accession>A0A1D2NIH5</accession>
<evidence type="ECO:0000313" key="1">
    <source>
        <dbReference type="EMBL" id="ODN05051.1"/>
    </source>
</evidence>
<organism evidence="1 2">
    <name type="scientific">Orchesella cincta</name>
    <name type="common">Springtail</name>
    <name type="synonym">Podura cincta</name>
    <dbReference type="NCBI Taxonomy" id="48709"/>
    <lineage>
        <taxon>Eukaryota</taxon>
        <taxon>Metazoa</taxon>
        <taxon>Ecdysozoa</taxon>
        <taxon>Arthropoda</taxon>
        <taxon>Hexapoda</taxon>
        <taxon>Collembola</taxon>
        <taxon>Entomobryomorpha</taxon>
        <taxon>Entomobryoidea</taxon>
        <taxon>Orchesellidae</taxon>
        <taxon>Orchesellinae</taxon>
        <taxon>Orchesella</taxon>
    </lineage>
</organism>
<proteinExistence type="predicted"/>
<sequence length="237" mass="27397">MPGKKEPSEKEPFVPPVVKKYRVEVLNVSQSNAVVWVGNAGHSMETTLNGRAMGSKYWEIEFTDVPDIKIYGPSGKKSFGLRESHNMCNSFVIQDACIICKNQNPLQPRHTTANPEIYGTKQEQHIEILKNSSRKDSNYFIGDEWHNITGVLESGGILTWKLVISQVPQMITHQWCKIDELGSRRNKFSVVGSRKFVDGEEHEDIQIDYCDQQFEINDNWELLRNGVRQKLWKWDWE</sequence>
<evidence type="ECO:0000313" key="2">
    <source>
        <dbReference type="Proteomes" id="UP000094527"/>
    </source>
</evidence>
<name>A0A1D2NIH5_ORCCI</name>
<dbReference type="EMBL" id="LJIJ01000030">
    <property type="protein sequence ID" value="ODN05051.1"/>
    <property type="molecule type" value="Genomic_DNA"/>
</dbReference>
<reference evidence="1 2" key="1">
    <citation type="journal article" date="2016" name="Genome Biol. Evol.">
        <title>Gene Family Evolution Reflects Adaptation to Soil Environmental Stressors in the Genome of the Collembolan Orchesella cincta.</title>
        <authorList>
            <person name="Faddeeva-Vakhrusheva A."/>
            <person name="Derks M.F."/>
            <person name="Anvar S.Y."/>
            <person name="Agamennone V."/>
            <person name="Suring W."/>
            <person name="Smit S."/>
            <person name="van Straalen N.M."/>
            <person name="Roelofs D."/>
        </authorList>
    </citation>
    <scope>NUCLEOTIDE SEQUENCE [LARGE SCALE GENOMIC DNA]</scope>
    <source>
        <tissue evidence="1">Mixed pool</tissue>
    </source>
</reference>
<keyword evidence="2" id="KW-1185">Reference proteome</keyword>
<gene>
    <name evidence="1" type="ORF">Ocin01_01564</name>
</gene>
<comment type="caution">
    <text evidence="1">The sequence shown here is derived from an EMBL/GenBank/DDBJ whole genome shotgun (WGS) entry which is preliminary data.</text>
</comment>
<dbReference type="Proteomes" id="UP000094527">
    <property type="component" value="Unassembled WGS sequence"/>
</dbReference>
<protein>
    <submittedName>
        <fullName evidence="1">Uncharacterized protein</fullName>
    </submittedName>
</protein>